<name>A0A1H7MZT2_RUMAL</name>
<dbReference type="GO" id="GO:0004714">
    <property type="term" value="F:transmembrane receptor protein tyrosine kinase activity"/>
    <property type="evidence" value="ECO:0007669"/>
    <property type="project" value="UniProtKB-EC"/>
</dbReference>
<evidence type="ECO:0000256" key="1">
    <source>
        <dbReference type="ARBA" id="ARBA00004251"/>
    </source>
</evidence>
<evidence type="ECO:0000256" key="9">
    <source>
        <dbReference type="ARBA" id="ARBA00022840"/>
    </source>
</evidence>
<keyword evidence="7" id="KW-0547">Nucleotide-binding</keyword>
<feature type="transmembrane region" description="Helical" evidence="16">
    <location>
        <begin position="1808"/>
        <end position="1828"/>
    </location>
</feature>
<evidence type="ECO:0000256" key="7">
    <source>
        <dbReference type="ARBA" id="ARBA00022741"/>
    </source>
</evidence>
<evidence type="ECO:0000256" key="5">
    <source>
        <dbReference type="ARBA" id="ARBA00022692"/>
    </source>
</evidence>
<evidence type="ECO:0000256" key="10">
    <source>
        <dbReference type="ARBA" id="ARBA00022989"/>
    </source>
</evidence>
<evidence type="ECO:0000259" key="17">
    <source>
        <dbReference type="Pfam" id="PF12810"/>
    </source>
</evidence>
<evidence type="ECO:0000256" key="15">
    <source>
        <dbReference type="ARBA" id="ARBA00023180"/>
    </source>
</evidence>
<dbReference type="OrthoDB" id="1813784at2"/>
<evidence type="ECO:0000256" key="8">
    <source>
        <dbReference type="ARBA" id="ARBA00022777"/>
    </source>
</evidence>
<evidence type="ECO:0000256" key="2">
    <source>
        <dbReference type="ARBA" id="ARBA00011902"/>
    </source>
</evidence>
<gene>
    <name evidence="18" type="ORF">SAMN05216469_11355</name>
</gene>
<keyword evidence="15" id="KW-0325">Glycoprotein</keyword>
<evidence type="ECO:0000313" key="19">
    <source>
        <dbReference type="Proteomes" id="UP000186015"/>
    </source>
</evidence>
<dbReference type="InterPro" id="IPR013783">
    <property type="entry name" value="Ig-like_fold"/>
</dbReference>
<evidence type="ECO:0000256" key="12">
    <source>
        <dbReference type="ARBA" id="ARBA00023137"/>
    </source>
</evidence>
<evidence type="ECO:0000256" key="3">
    <source>
        <dbReference type="ARBA" id="ARBA00022475"/>
    </source>
</evidence>
<evidence type="ECO:0000313" key="18">
    <source>
        <dbReference type="EMBL" id="SEL16822.1"/>
    </source>
</evidence>
<proteinExistence type="predicted"/>
<keyword evidence="9" id="KW-0067">ATP-binding</keyword>
<keyword evidence="6" id="KW-0732">Signal</keyword>
<dbReference type="EC" id="2.7.10.1" evidence="2"/>
<reference evidence="18 19" key="1">
    <citation type="submission" date="2016-10" db="EMBL/GenBank/DDBJ databases">
        <authorList>
            <person name="de Groot N.N."/>
        </authorList>
    </citation>
    <scope>NUCLEOTIDE SEQUENCE [LARGE SCALE GENOMIC DNA]</scope>
    <source>
        <strain evidence="18 19">KH2T6</strain>
    </source>
</reference>
<dbReference type="Gene3D" id="2.60.40.10">
    <property type="entry name" value="Immunoglobulins"/>
    <property type="match status" value="1"/>
</dbReference>
<sequence>MTIKRNSKLTKRISAFTMAALIVMEQFAYFPQIVVSAGRSASDSGAVEFPDIHNVDEVSAILSHSDQLIDNGDGTFTFTTELKSSYSYFDESRNWMQSQDGSYTLDKAGTYLIELWGGDGGDGSSMFPLSFKAGAGGKGGFVYGLLEVSEELAAQKKKLYYEIGSRGLSETRRYDSGGTGGIGGGAGDIVIFSVGAGGGYSAVYLMDENEELTDTVRNDPSKVLMIAGGGGGGGAGAALHTLPGLFGGDGKANGGDGGTFDSDISEIPNIGNFESANSNVGLYYAGENGSTSGTKGAYVGKGGTDIPGEIVTSFIGYLAASSYPNDWQKTYHPELDRGVGGASNFRGGGGGAGFAGGSGGMQNEPVDARNVGGGGGGSSYVGKFSNFTPRDKGDTNYFVNRDGNTNSDTGGAVVIRHLSNNGTDYDYLNSIDVSGEISQYFDIVSKSANCTAEGNSFTANGSVAPVSSGLAKGQEKDKLTISVTIKPKAGFFGGNRVPIFKENDSTFTVKGGDKTTKFTVGDDVKYVNVPYNISIKTKNSTVHQNDVITKAELYADGYSEIAYNANDPMQDFISGISYEISGLGTDGYTASSNLSYTITENDVNKTLSSDIKVTLEEPTGITPAKVGSTGTNVFYNKAALRCVMSAPYSVDGLGLDIDKKLEYNSDTETYDLTINTKFGLDVSANKSFYVYDPIKRKNIDYSTVLKISHPIKMSAGYYALEIYGGDGGKKKNSSYSGGKGGHIIRYFFVPQDDTYIYVFIGDAGTDGTNYGGGADPTIISLGFNEITSERHEPVDIIMVAGGGGGSSSSSNGYSAGFPNEDGVRTDGQYTGRSGNNGGYGGQNYVDESYFIPEDELPEFVDRSKDLISRNLQSKLKGSLRLTKLGIKGGYVFGDETETTLSADEVAYYENSLKTSARDALQTNGGDFTLTESYSGYFDIYDAGTGTVASDNVVTFNDAGTVSSGEINEVVSENVSFTPESVSDLTYETTMRSYTYSTSISESGYTVKLKPKDGFLGGNDVPLLTSATLAHHDNTASDNDDVLDIPPLDYTDFANVKLADETLEDTISSDPIFVDYGSTITADVFSGNAAVYNALDPEDWQKDHADYGVLSYEPELGDKIKADTDYILTASLKADSAASKATVIDEVDTAERNFKVPVYVSYPIETKLTNLTSNAADKFPTTVDDTELVFDIYADDGYDLPAAEDVAITNTDITVPNASPTVIENAVVEKIGDKITVYIPRKSINGKVTVTASGVYAKHSVKYYYEMYDPISKMISLEEAVDSKTFANGDVISGITYPSRPDEYPNGYDGYFWDWSIEADNNGDHIMGQEDVIIIGTYKPITYAITVKYYTKESADTPDADAVLHHTYTSPLDRTKYENDTYDIALTKGAEFYIASPEIKGYVTNMPYVSGKVDDAFIAGLNETVYDVNNYAHPSKTVDVYYTKVDEDTELIVNFVECDVRGAPLNKASSKSAITHVSGYNYSLISGEIATAISGYDKVKITKFASDGTQTEVEEITGAGTYNVYYREIPQTVTINLYKNIGDTDPIATRTAVIGREYSYVPEKDDFIPLPTTVDPTHEYRHTGWKTAAGDIIEDDTIVTGSKEKPIDLYAVWESSKITITVKYLYAWNVIDTTIRGTEAHAQYVHQTDYGKSYEIISPTLQNYTAEPLRVTGVALADKPETVYYTENAADITIKANIYSLYYKDSDSGKAIAGAPLLKGGTFELYAQDGTLIGTKQNTSGVVSWDNKEFDIRKGMTYTIKCTAPPDGYGTGEATVTVGTSDDAIVIDDIEIFLDVTPFEMPYAGSTPMTGYTVFGLSTMVLAVFLLFVHMRSKTEEEKIKKLNNRRV</sequence>
<evidence type="ECO:0000256" key="14">
    <source>
        <dbReference type="ARBA" id="ARBA00023170"/>
    </source>
</evidence>
<comment type="subcellular location">
    <subcellularLocation>
        <location evidence="1">Cell membrane</location>
        <topology evidence="1">Single-pass type I membrane protein</topology>
    </subcellularLocation>
</comment>
<keyword evidence="3" id="KW-1003">Cell membrane</keyword>
<dbReference type="RefSeq" id="WP_074834591.1">
    <property type="nucleotide sequence ID" value="NZ_FOAT01000013.1"/>
</dbReference>
<keyword evidence="5 16" id="KW-0812">Transmembrane</keyword>
<accession>A0A1H7MZT2</accession>
<evidence type="ECO:0000256" key="16">
    <source>
        <dbReference type="SAM" id="Phobius"/>
    </source>
</evidence>
<evidence type="ECO:0000256" key="13">
    <source>
        <dbReference type="ARBA" id="ARBA00023157"/>
    </source>
</evidence>
<protein>
    <recommendedName>
        <fullName evidence="2">receptor protein-tyrosine kinase</fullName>
        <ecNumber evidence="2">2.7.10.1</ecNumber>
    </recommendedName>
</protein>
<keyword evidence="12" id="KW-0829">Tyrosine-protein kinase</keyword>
<dbReference type="Pfam" id="PF12810">
    <property type="entry name" value="ALK_LTK_GRD"/>
    <property type="match status" value="2"/>
</dbReference>
<keyword evidence="14" id="KW-0675">Receptor</keyword>
<keyword evidence="13" id="KW-1015">Disulfide bond</keyword>
<keyword evidence="11 16" id="KW-0472">Membrane</keyword>
<dbReference type="InterPro" id="IPR055163">
    <property type="entry name" value="ALK/LTK-like_GRD"/>
</dbReference>
<dbReference type="GO" id="GO:0005886">
    <property type="term" value="C:plasma membrane"/>
    <property type="evidence" value="ECO:0007669"/>
    <property type="project" value="UniProtKB-SubCell"/>
</dbReference>
<keyword evidence="10 16" id="KW-1133">Transmembrane helix</keyword>
<evidence type="ECO:0000256" key="6">
    <source>
        <dbReference type="ARBA" id="ARBA00022729"/>
    </source>
</evidence>
<keyword evidence="4" id="KW-0808">Transferase</keyword>
<dbReference type="Proteomes" id="UP000186015">
    <property type="component" value="Unassembled WGS sequence"/>
</dbReference>
<feature type="domain" description="ALK/LTK-like glycine-rich" evidence="17">
    <location>
        <begin position="107"/>
        <end position="406"/>
    </location>
</feature>
<dbReference type="GO" id="GO:0005524">
    <property type="term" value="F:ATP binding"/>
    <property type="evidence" value="ECO:0007669"/>
    <property type="project" value="UniProtKB-KW"/>
</dbReference>
<feature type="domain" description="ALK/LTK-like glycine-rich" evidence="17">
    <location>
        <begin position="711"/>
        <end position="847"/>
    </location>
</feature>
<dbReference type="EMBL" id="FOAT01000013">
    <property type="protein sequence ID" value="SEL16822.1"/>
    <property type="molecule type" value="Genomic_DNA"/>
</dbReference>
<evidence type="ECO:0000256" key="11">
    <source>
        <dbReference type="ARBA" id="ARBA00023136"/>
    </source>
</evidence>
<keyword evidence="8" id="KW-0418">Kinase</keyword>
<evidence type="ECO:0000256" key="4">
    <source>
        <dbReference type="ARBA" id="ARBA00022679"/>
    </source>
</evidence>
<organism evidence="18 19">
    <name type="scientific">Ruminococcus albus</name>
    <dbReference type="NCBI Taxonomy" id="1264"/>
    <lineage>
        <taxon>Bacteria</taxon>
        <taxon>Bacillati</taxon>
        <taxon>Bacillota</taxon>
        <taxon>Clostridia</taxon>
        <taxon>Eubacteriales</taxon>
        <taxon>Oscillospiraceae</taxon>
        <taxon>Ruminococcus</taxon>
    </lineage>
</organism>